<keyword evidence="4" id="KW-1185">Reference proteome</keyword>
<gene>
    <name evidence="3" type="ORF">CVM39_17855</name>
</gene>
<feature type="coiled-coil region" evidence="1">
    <location>
        <begin position="4"/>
        <end position="52"/>
    </location>
</feature>
<evidence type="ECO:0000256" key="1">
    <source>
        <dbReference type="SAM" id="Coils"/>
    </source>
</evidence>
<evidence type="ECO:0000313" key="4">
    <source>
        <dbReference type="Proteomes" id="UP000231702"/>
    </source>
</evidence>
<organism evidence="3 4">
    <name type="scientific">Pseudooceanicola antarcticus</name>
    <dbReference type="NCBI Taxonomy" id="1247613"/>
    <lineage>
        <taxon>Bacteria</taxon>
        <taxon>Pseudomonadati</taxon>
        <taxon>Pseudomonadota</taxon>
        <taxon>Alphaproteobacteria</taxon>
        <taxon>Rhodobacterales</taxon>
        <taxon>Paracoccaceae</taxon>
        <taxon>Pseudooceanicola</taxon>
    </lineage>
</organism>
<sequence length="293" mass="32588">MRSVAAIEAQLAKLYERRDQLMSEIDQLEQEIEKLDQELDHLDDAIARLEKGEELGLDENGALKDKQLETALQEYERRTGKKVDRSDSDALLQALRDIEANKSNDRDAKQAELDGKRADLDDVRREIDGLEAQLEAVQGNQNQLSGAEEQSHAYDLGGNQWGARQHEAEIVNQIAELGDTGAESAEVSQRSNEYRDEDVIPDHMDIEEFQSKRENLQNYPDSLRADMELALIQQYPEVAEFVAKMEPEVAELIELANAEAEPPATVAEASPNEEVPTQTASADGGWSISGGMG</sequence>
<keyword evidence="1" id="KW-0175">Coiled coil</keyword>
<dbReference type="Gene3D" id="1.20.5.1070">
    <property type="entry name" value="Head and neck region of the ectodomain of NDV fusion glycoprotein"/>
    <property type="match status" value="1"/>
</dbReference>
<accession>A0ABX4MJ90</accession>
<feature type="compositionally biased region" description="Basic and acidic residues" evidence="2">
    <location>
        <begin position="192"/>
        <end position="202"/>
    </location>
</feature>
<proteinExistence type="predicted"/>
<evidence type="ECO:0000256" key="2">
    <source>
        <dbReference type="SAM" id="MobiDB-lite"/>
    </source>
</evidence>
<protein>
    <submittedName>
        <fullName evidence="3">Uncharacterized protein</fullName>
    </submittedName>
</protein>
<comment type="caution">
    <text evidence="3">The sequence shown here is derived from an EMBL/GenBank/DDBJ whole genome shotgun (WGS) entry which is preliminary data.</text>
</comment>
<feature type="region of interest" description="Disordered" evidence="2">
    <location>
        <begin position="180"/>
        <end position="202"/>
    </location>
</feature>
<dbReference type="Proteomes" id="UP000231702">
    <property type="component" value="Unassembled WGS sequence"/>
</dbReference>
<dbReference type="EMBL" id="PGTD01000022">
    <property type="protein sequence ID" value="PJE26410.1"/>
    <property type="molecule type" value="Genomic_DNA"/>
</dbReference>
<evidence type="ECO:0000313" key="3">
    <source>
        <dbReference type="EMBL" id="PJE26410.1"/>
    </source>
</evidence>
<feature type="compositionally biased region" description="Low complexity" evidence="2">
    <location>
        <begin position="261"/>
        <end position="270"/>
    </location>
</feature>
<feature type="region of interest" description="Disordered" evidence="2">
    <location>
        <begin position="261"/>
        <end position="293"/>
    </location>
</feature>
<reference evidence="3 4" key="1">
    <citation type="journal article" date="2018" name="Int. J. Syst. Evol. Microbiol.">
        <title>Pseudooceanicola lipolyticus sp. nov., a marine alphaproteobacterium, reclassification of Oceanicola flagellatus as Pseudooceanicola flagellatus comb. nov. and emended description of the genus Pseudooceanicola.</title>
        <authorList>
            <person name="Huang M.-M."/>
            <person name="Guo L.-L."/>
            <person name="Wu Y.-H."/>
            <person name="Lai Q.-L."/>
            <person name="Shao Z.-Z."/>
            <person name="Wang C.-S."/>
            <person name="Wu M."/>
            <person name="Xu X.-W."/>
        </authorList>
    </citation>
    <scope>NUCLEOTIDE SEQUENCE [LARGE SCALE GENOMIC DNA]</scope>
    <source>
        <strain evidence="3 4">Ar-45</strain>
    </source>
</reference>
<feature type="region of interest" description="Disordered" evidence="2">
    <location>
        <begin position="101"/>
        <end position="121"/>
    </location>
</feature>
<name>A0ABX4MJ90_9RHOB</name>